<organism evidence="1 2">
    <name type="scientific">Psilocybe cyanescens</name>
    <dbReference type="NCBI Taxonomy" id="93625"/>
    <lineage>
        <taxon>Eukaryota</taxon>
        <taxon>Fungi</taxon>
        <taxon>Dikarya</taxon>
        <taxon>Basidiomycota</taxon>
        <taxon>Agaricomycotina</taxon>
        <taxon>Agaricomycetes</taxon>
        <taxon>Agaricomycetidae</taxon>
        <taxon>Agaricales</taxon>
        <taxon>Agaricineae</taxon>
        <taxon>Strophariaceae</taxon>
        <taxon>Psilocybe</taxon>
    </lineage>
</organism>
<accession>A0A409X0T7</accession>
<evidence type="ECO:0000313" key="2">
    <source>
        <dbReference type="Proteomes" id="UP000283269"/>
    </source>
</evidence>
<sequence>MDRTRRTLNIALDHARRAVELDEKNEDIAEVIETYGHSVSLLLCIIESIRREQVQSGDRSYRAEDVMRLLAIHDSYRNRMAVLSEFYGIPLPADTKARL</sequence>
<dbReference type="InParanoid" id="A0A409X0T7"/>
<dbReference type="EMBL" id="NHYD01002881">
    <property type="protein sequence ID" value="PPQ84384.1"/>
    <property type="molecule type" value="Genomic_DNA"/>
</dbReference>
<evidence type="ECO:0000313" key="1">
    <source>
        <dbReference type="EMBL" id="PPQ84384.1"/>
    </source>
</evidence>
<reference evidence="1 2" key="1">
    <citation type="journal article" date="2018" name="Evol. Lett.">
        <title>Horizontal gene cluster transfer increased hallucinogenic mushroom diversity.</title>
        <authorList>
            <person name="Reynolds H.T."/>
            <person name="Vijayakumar V."/>
            <person name="Gluck-Thaler E."/>
            <person name="Korotkin H.B."/>
            <person name="Matheny P.B."/>
            <person name="Slot J.C."/>
        </authorList>
    </citation>
    <scope>NUCLEOTIDE SEQUENCE [LARGE SCALE GENOMIC DNA]</scope>
    <source>
        <strain evidence="1 2">2631</strain>
    </source>
</reference>
<proteinExistence type="predicted"/>
<gene>
    <name evidence="1" type="ORF">CVT25_013045</name>
</gene>
<dbReference type="OrthoDB" id="2245455at2759"/>
<dbReference type="AlphaFoldDB" id="A0A409X0T7"/>
<protein>
    <submittedName>
        <fullName evidence="1">Uncharacterized protein</fullName>
    </submittedName>
</protein>
<keyword evidence="2" id="KW-1185">Reference proteome</keyword>
<comment type="caution">
    <text evidence="1">The sequence shown here is derived from an EMBL/GenBank/DDBJ whole genome shotgun (WGS) entry which is preliminary data.</text>
</comment>
<dbReference type="STRING" id="93625.A0A409X0T7"/>
<name>A0A409X0T7_PSICY</name>
<dbReference type="Proteomes" id="UP000283269">
    <property type="component" value="Unassembled WGS sequence"/>
</dbReference>